<protein>
    <recommendedName>
        <fullName evidence="1">Aminotransferase</fullName>
        <ecNumber evidence="1">2.6.1.-</ecNumber>
    </recommendedName>
</protein>
<dbReference type="Proteomes" id="UP000278775">
    <property type="component" value="Unassembled WGS sequence"/>
</dbReference>
<keyword evidence="1 3" id="KW-0032">Aminotransferase</keyword>
<dbReference type="Gene3D" id="3.90.1150.10">
    <property type="entry name" value="Aspartate Aminotransferase, domain 1"/>
    <property type="match status" value="1"/>
</dbReference>
<dbReference type="EC" id="2.6.1.-" evidence="1"/>
<dbReference type="Gene3D" id="3.40.640.10">
    <property type="entry name" value="Type I PLP-dependent aspartate aminotransferase-like (Major domain)"/>
    <property type="match status" value="1"/>
</dbReference>
<sequence length="181" mass="20989">MYRYLQHKGNDNLPPACDLYENAISFWGTAKTFGLAGLRLGWLCSKNTDILKKIESFKDYLSLCSSAPSEVLTTIALNNHNYFCEINIHKINKNIELFKKFHENHGDKFDFFYPDAGSTSFIRLKLEDTALEFSQRLVKDTNIMLLPSETFEYGSHHARIGFGRRNFQQALDILDKYLKFN</sequence>
<dbReference type="SUPFAM" id="SSF53383">
    <property type="entry name" value="PLP-dependent transferases"/>
    <property type="match status" value="1"/>
</dbReference>
<evidence type="ECO:0000256" key="1">
    <source>
        <dbReference type="RuleBase" id="RU000481"/>
    </source>
</evidence>
<name>A0A3M7TCY6_9FLAO</name>
<dbReference type="AlphaFoldDB" id="A0A3M7TCY6"/>
<dbReference type="PANTHER" id="PTHR43510">
    <property type="entry name" value="AMINOTRANSFERASE FUNCTION, HYPOTHETICAL (EUROFUNG)"/>
    <property type="match status" value="1"/>
</dbReference>
<accession>A0A3M7TCY6</accession>
<dbReference type="CDD" id="cd00609">
    <property type="entry name" value="AAT_like"/>
    <property type="match status" value="1"/>
</dbReference>
<evidence type="ECO:0000259" key="2">
    <source>
        <dbReference type="Pfam" id="PF00155"/>
    </source>
</evidence>
<dbReference type="InterPro" id="IPR004838">
    <property type="entry name" value="NHTrfase_class1_PyrdxlP-BS"/>
</dbReference>
<comment type="similarity">
    <text evidence="1">Belongs to the class-I pyridoxal-phosphate-dependent aminotransferase family.</text>
</comment>
<comment type="cofactor">
    <cofactor evidence="1">
        <name>pyridoxal 5'-phosphate</name>
        <dbReference type="ChEBI" id="CHEBI:597326"/>
    </cofactor>
</comment>
<comment type="caution">
    <text evidence="3">The sequence shown here is derived from an EMBL/GenBank/DDBJ whole genome shotgun (WGS) entry which is preliminary data.</text>
</comment>
<dbReference type="InterPro" id="IPR004839">
    <property type="entry name" value="Aminotransferase_I/II_large"/>
</dbReference>
<feature type="domain" description="Aminotransferase class I/classII large" evidence="2">
    <location>
        <begin position="22"/>
        <end position="162"/>
    </location>
</feature>
<dbReference type="GO" id="GO:0030170">
    <property type="term" value="F:pyridoxal phosphate binding"/>
    <property type="evidence" value="ECO:0007669"/>
    <property type="project" value="InterPro"/>
</dbReference>
<dbReference type="Pfam" id="PF00155">
    <property type="entry name" value="Aminotran_1_2"/>
    <property type="match status" value="1"/>
</dbReference>
<dbReference type="PANTHER" id="PTHR43510:SF1">
    <property type="entry name" value="AMINOTRANSFERASE FUNCTION, HYPOTHETICAL (EUROFUNG)"/>
    <property type="match status" value="1"/>
</dbReference>
<dbReference type="PROSITE" id="PS00105">
    <property type="entry name" value="AA_TRANSFER_CLASS_1"/>
    <property type="match status" value="1"/>
</dbReference>
<dbReference type="InterPro" id="IPR015424">
    <property type="entry name" value="PyrdxlP-dep_Trfase"/>
</dbReference>
<evidence type="ECO:0000313" key="4">
    <source>
        <dbReference type="Proteomes" id="UP000278775"/>
    </source>
</evidence>
<reference evidence="3 4" key="1">
    <citation type="submission" date="2018-08" db="EMBL/GenBank/DDBJ databases">
        <title>Chryseobacterium nematophagum: a novel matrix digesting pathogen of nematodes.</title>
        <authorList>
            <person name="Page A."/>
            <person name="Roberts M."/>
            <person name="Felix M.-A."/>
            <person name="Weir W."/>
        </authorList>
    </citation>
    <scope>NUCLEOTIDE SEQUENCE [LARGE SCALE GENOMIC DNA]</scope>
    <source>
        <strain evidence="3 4">JUb129</strain>
    </source>
</reference>
<proteinExistence type="inferred from homology"/>
<gene>
    <name evidence="3" type="ORF">D1631_05595</name>
</gene>
<keyword evidence="1 3" id="KW-0808">Transferase</keyword>
<organism evidence="3 4">
    <name type="scientific">Chryseobacterium nematophagum</name>
    <dbReference type="NCBI Taxonomy" id="2305228"/>
    <lineage>
        <taxon>Bacteria</taxon>
        <taxon>Pseudomonadati</taxon>
        <taxon>Bacteroidota</taxon>
        <taxon>Flavobacteriia</taxon>
        <taxon>Flavobacteriales</taxon>
        <taxon>Weeksellaceae</taxon>
        <taxon>Chryseobacterium group</taxon>
        <taxon>Chryseobacterium</taxon>
    </lineage>
</organism>
<dbReference type="InterPro" id="IPR015422">
    <property type="entry name" value="PyrdxlP-dep_Trfase_small"/>
</dbReference>
<dbReference type="EMBL" id="QWIU01000002">
    <property type="protein sequence ID" value="RNA61443.1"/>
    <property type="molecule type" value="Genomic_DNA"/>
</dbReference>
<evidence type="ECO:0000313" key="3">
    <source>
        <dbReference type="EMBL" id="RNA61443.1"/>
    </source>
</evidence>
<dbReference type="InterPro" id="IPR015421">
    <property type="entry name" value="PyrdxlP-dep_Trfase_major"/>
</dbReference>
<dbReference type="GO" id="GO:0008483">
    <property type="term" value="F:transaminase activity"/>
    <property type="evidence" value="ECO:0007669"/>
    <property type="project" value="UniProtKB-KW"/>
</dbReference>